<dbReference type="EMBL" id="JACHEO010000019">
    <property type="protein sequence ID" value="MBB5349113.1"/>
    <property type="molecule type" value="Genomic_DNA"/>
</dbReference>
<evidence type="ECO:0000313" key="2">
    <source>
        <dbReference type="EMBL" id="MBB5349113.1"/>
    </source>
</evidence>
<accession>A0A840UW62</accession>
<protein>
    <submittedName>
        <fullName evidence="2">Uncharacterized protein</fullName>
    </submittedName>
</protein>
<dbReference type="RefSeq" id="WP_221270882.1">
    <property type="nucleotide sequence ID" value="NZ_JACHEO010000019.1"/>
</dbReference>
<feature type="region of interest" description="Disordered" evidence="1">
    <location>
        <begin position="1"/>
        <end position="26"/>
    </location>
</feature>
<reference evidence="2 3" key="1">
    <citation type="submission" date="2020-08" db="EMBL/GenBank/DDBJ databases">
        <title>Genomic Encyclopedia of Type Strains, Phase IV (KMG-IV): sequencing the most valuable type-strain genomes for metagenomic binning, comparative biology and taxonomic classification.</title>
        <authorList>
            <person name="Goeker M."/>
        </authorList>
    </citation>
    <scope>NUCLEOTIDE SEQUENCE [LARGE SCALE GENOMIC DNA]</scope>
    <source>
        <strain evidence="2 3">DSM 28570</strain>
    </source>
</reference>
<feature type="compositionally biased region" description="Polar residues" evidence="1">
    <location>
        <begin position="8"/>
        <end position="23"/>
    </location>
</feature>
<comment type="caution">
    <text evidence="2">The sequence shown here is derived from an EMBL/GenBank/DDBJ whole genome shotgun (WGS) entry which is preliminary data.</text>
</comment>
<proteinExistence type="predicted"/>
<evidence type="ECO:0000313" key="3">
    <source>
        <dbReference type="Proteomes" id="UP000539642"/>
    </source>
</evidence>
<dbReference type="AlphaFoldDB" id="A0A840UW62"/>
<name>A0A840UW62_9BACT</name>
<dbReference type="Proteomes" id="UP000539642">
    <property type="component" value="Unassembled WGS sequence"/>
</dbReference>
<keyword evidence="3" id="KW-1185">Reference proteome</keyword>
<gene>
    <name evidence="2" type="ORF">HNQ81_002864</name>
</gene>
<organism evidence="2 3">
    <name type="scientific">Desulfoprunum benzoelyticum</name>
    <dbReference type="NCBI Taxonomy" id="1506996"/>
    <lineage>
        <taxon>Bacteria</taxon>
        <taxon>Pseudomonadati</taxon>
        <taxon>Thermodesulfobacteriota</taxon>
        <taxon>Desulfobulbia</taxon>
        <taxon>Desulfobulbales</taxon>
        <taxon>Desulfobulbaceae</taxon>
        <taxon>Desulfoprunum</taxon>
    </lineage>
</organism>
<sequence length="281" mass="31091">MIIRTPDLTGQNDPSGQKSNSPCATRRPDDQTIACRGFCRACGREHRLHVNGALRHGLQLMELLRTRRSLDLDGAATAPDRRLSTDWLYGEARGKMFGVLECLAPDGSTRILRAFSGQYNGLWEIDGWAPPLFDSRQLAAISAEVEREIKELGAELAHIDDPDLRRTLRRRRRQLSQDLMRRIHGLYRLTNFHGREASLFAACGGHAIPTGTGDCCAPKLLGLAARSNLAPLGLAEFFWGRSNRSGTREEGRFYPSCEEKCAPILGFLLCGLEARHAGPAA</sequence>
<evidence type="ECO:0000256" key="1">
    <source>
        <dbReference type="SAM" id="MobiDB-lite"/>
    </source>
</evidence>